<accession>A0A0J8VLR7</accession>
<feature type="transmembrane region" description="Helical" evidence="11">
    <location>
        <begin position="43"/>
        <end position="65"/>
    </location>
</feature>
<dbReference type="AlphaFoldDB" id="A0A0J8VLR7"/>
<dbReference type="GO" id="GO:0005886">
    <property type="term" value="C:plasma membrane"/>
    <property type="evidence" value="ECO:0007669"/>
    <property type="project" value="UniProtKB-SubCell"/>
</dbReference>
<keyword evidence="8" id="KW-0184">Conjugation</keyword>
<evidence type="ECO:0000256" key="6">
    <source>
        <dbReference type="ARBA" id="ARBA00022519"/>
    </source>
</evidence>
<evidence type="ECO:0000256" key="11">
    <source>
        <dbReference type="SAM" id="Phobius"/>
    </source>
</evidence>
<evidence type="ECO:0000256" key="2">
    <source>
        <dbReference type="ARBA" id="ARBA00004613"/>
    </source>
</evidence>
<organism evidence="12 13">
    <name type="scientific">Franconibacter pulveris</name>
    <dbReference type="NCBI Taxonomy" id="435910"/>
    <lineage>
        <taxon>Bacteria</taxon>
        <taxon>Pseudomonadati</taxon>
        <taxon>Pseudomonadota</taxon>
        <taxon>Gammaproteobacteria</taxon>
        <taxon>Enterobacterales</taxon>
        <taxon>Enterobacteriaceae</taxon>
        <taxon>Franconibacter</taxon>
    </lineage>
</organism>
<sequence length="128" mass="13967">MVHKGNALNARKGWAVASLFRKAQENVISVKSQIKQRKELKTFLARGGLFALLLLSTHPSFAAGGDLLASQDSTVTSTFGHGSSLEKYFYFGEIIMALFTYIRARSPLVFVGLIIVIIFTRVGFALAG</sequence>
<dbReference type="Pfam" id="PF05513">
    <property type="entry name" value="TraA"/>
    <property type="match status" value="1"/>
</dbReference>
<comment type="caution">
    <text evidence="12">The sequence shown here is derived from an EMBL/GenBank/DDBJ whole genome shotgun (WGS) entry which is preliminary data.</text>
</comment>
<dbReference type="EMBL" id="LFEJ01000017">
    <property type="protein sequence ID" value="KMV34091.1"/>
    <property type="molecule type" value="Genomic_DNA"/>
</dbReference>
<evidence type="ECO:0000256" key="10">
    <source>
        <dbReference type="ARBA" id="ARBA00026027"/>
    </source>
</evidence>
<dbReference type="InterPro" id="IPR008873">
    <property type="entry name" value="TraA"/>
</dbReference>
<feature type="transmembrane region" description="Helical" evidence="11">
    <location>
        <begin position="85"/>
        <end position="102"/>
    </location>
</feature>
<keyword evidence="13" id="KW-1185">Reference proteome</keyword>
<proteinExistence type="inferred from homology"/>
<keyword evidence="5" id="KW-1003">Cell membrane</keyword>
<protein>
    <recommendedName>
        <fullName evidence="4">Pilin</fullName>
    </recommendedName>
</protein>
<reference evidence="12 13" key="1">
    <citation type="submission" date="2015-06" db="EMBL/GenBank/DDBJ databases">
        <title>Genome sequencing of Cronobacter sp. strain DJ34 isolated from petroleum contaminated sludge of Duliajan Oil Fields, Assam, India.</title>
        <authorList>
            <person name="Pal S."/>
            <person name="Banerjee T.D."/>
            <person name="Roy A."/>
            <person name="Sar P."/>
            <person name="Kazy S.K."/>
        </authorList>
    </citation>
    <scope>NUCLEOTIDE SEQUENCE [LARGE SCALE GENOMIC DNA]</scope>
    <source>
        <strain evidence="12 13">DJ34</strain>
    </source>
</reference>
<feature type="transmembrane region" description="Helical" evidence="11">
    <location>
        <begin position="109"/>
        <end position="127"/>
    </location>
</feature>
<evidence type="ECO:0000256" key="8">
    <source>
        <dbReference type="ARBA" id="ARBA00022971"/>
    </source>
</evidence>
<dbReference type="GO" id="GO:0005576">
    <property type="term" value="C:extracellular region"/>
    <property type="evidence" value="ECO:0007669"/>
    <property type="project" value="UniProtKB-SubCell"/>
</dbReference>
<keyword evidence="7" id="KW-0964">Secreted</keyword>
<evidence type="ECO:0000313" key="13">
    <source>
        <dbReference type="Proteomes" id="UP000037315"/>
    </source>
</evidence>
<dbReference type="Proteomes" id="UP000037315">
    <property type="component" value="Unassembled WGS sequence"/>
</dbReference>
<evidence type="ECO:0000256" key="5">
    <source>
        <dbReference type="ARBA" id="ARBA00022475"/>
    </source>
</evidence>
<evidence type="ECO:0000256" key="4">
    <source>
        <dbReference type="ARBA" id="ARBA00018586"/>
    </source>
</evidence>
<dbReference type="OrthoDB" id="6614132at2"/>
<keyword evidence="11" id="KW-0812">Transmembrane</keyword>
<comment type="subunit">
    <text evidence="10">Monomer. Interacts with itself to form filaments; also interacts with TraQ.</text>
</comment>
<name>A0A0J8VLR7_9ENTR</name>
<evidence type="ECO:0000256" key="1">
    <source>
        <dbReference type="ARBA" id="ARBA00004429"/>
    </source>
</evidence>
<comment type="similarity">
    <text evidence="3">Belongs to the TraA family.</text>
</comment>
<evidence type="ECO:0000313" key="12">
    <source>
        <dbReference type="EMBL" id="KMV34091.1"/>
    </source>
</evidence>
<evidence type="ECO:0000256" key="9">
    <source>
        <dbReference type="ARBA" id="ARBA00023136"/>
    </source>
</evidence>
<keyword evidence="9 11" id="KW-0472">Membrane</keyword>
<keyword evidence="11" id="KW-1133">Transmembrane helix</keyword>
<evidence type="ECO:0000256" key="3">
    <source>
        <dbReference type="ARBA" id="ARBA00009586"/>
    </source>
</evidence>
<keyword evidence="6" id="KW-0997">Cell inner membrane</keyword>
<gene>
    <name evidence="12" type="ORF">ACH50_13705</name>
</gene>
<comment type="subcellular location">
    <subcellularLocation>
        <location evidence="1">Cell inner membrane</location>
        <topology evidence="1">Multi-pass membrane protein</topology>
    </subcellularLocation>
    <subcellularLocation>
        <location evidence="2">Secreted</location>
    </subcellularLocation>
</comment>
<dbReference type="PATRIC" id="fig|1656095.3.peg.4615"/>
<dbReference type="RefSeq" id="WP_048888183.1">
    <property type="nucleotide sequence ID" value="NZ_LFEJ01000017.1"/>
</dbReference>
<evidence type="ECO:0000256" key="7">
    <source>
        <dbReference type="ARBA" id="ARBA00022525"/>
    </source>
</evidence>